<dbReference type="InterPro" id="IPR000014">
    <property type="entry name" value="PAS"/>
</dbReference>
<dbReference type="InterPro" id="IPR003594">
    <property type="entry name" value="HATPase_dom"/>
</dbReference>
<dbReference type="Gene3D" id="3.30.450.20">
    <property type="entry name" value="PAS domain"/>
    <property type="match status" value="4"/>
</dbReference>
<dbReference type="SUPFAM" id="SSF55874">
    <property type="entry name" value="ATPase domain of HSP90 chaperone/DNA topoisomerase II/histidine kinase"/>
    <property type="match status" value="1"/>
</dbReference>
<dbReference type="InterPro" id="IPR005467">
    <property type="entry name" value="His_kinase_dom"/>
</dbReference>
<dbReference type="CDD" id="cd00130">
    <property type="entry name" value="PAS"/>
    <property type="match status" value="3"/>
</dbReference>
<evidence type="ECO:0000256" key="2">
    <source>
        <dbReference type="ARBA" id="ARBA00012438"/>
    </source>
</evidence>
<dbReference type="STRING" id="400055.SAMN04490243_0188"/>
<dbReference type="EC" id="2.7.13.3" evidence="2"/>
<evidence type="ECO:0000256" key="4">
    <source>
        <dbReference type="ARBA" id="ARBA00022679"/>
    </source>
</evidence>
<evidence type="ECO:0000256" key="3">
    <source>
        <dbReference type="ARBA" id="ARBA00022553"/>
    </source>
</evidence>
<dbReference type="EMBL" id="FOYQ01000001">
    <property type="protein sequence ID" value="SFR31362.1"/>
    <property type="molecule type" value="Genomic_DNA"/>
</dbReference>
<dbReference type="InterPro" id="IPR013767">
    <property type="entry name" value="PAS_fold"/>
</dbReference>
<dbReference type="Gene3D" id="1.10.287.130">
    <property type="match status" value="1"/>
</dbReference>
<dbReference type="SMART" id="SM00388">
    <property type="entry name" value="HisKA"/>
    <property type="match status" value="1"/>
</dbReference>
<feature type="domain" description="Histidine kinase" evidence="7">
    <location>
        <begin position="577"/>
        <end position="786"/>
    </location>
</feature>
<evidence type="ECO:0000313" key="11">
    <source>
        <dbReference type="Proteomes" id="UP000199534"/>
    </source>
</evidence>
<dbReference type="Pfam" id="PF00512">
    <property type="entry name" value="HisKA"/>
    <property type="match status" value="1"/>
</dbReference>
<dbReference type="GO" id="GO:0000155">
    <property type="term" value="F:phosphorelay sensor kinase activity"/>
    <property type="evidence" value="ECO:0007669"/>
    <property type="project" value="InterPro"/>
</dbReference>
<dbReference type="PANTHER" id="PTHR43304">
    <property type="entry name" value="PHYTOCHROME-LIKE PROTEIN CPH1"/>
    <property type="match status" value="1"/>
</dbReference>
<keyword evidence="4" id="KW-0808">Transferase</keyword>
<dbReference type="PROSITE" id="PS50113">
    <property type="entry name" value="PAC"/>
    <property type="match status" value="3"/>
</dbReference>
<reference evidence="10 11" key="1">
    <citation type="submission" date="2016-10" db="EMBL/GenBank/DDBJ databases">
        <authorList>
            <person name="de Groot N.N."/>
        </authorList>
    </citation>
    <scope>NUCLEOTIDE SEQUENCE [LARGE SCALE GENOMIC DNA]</scope>
    <source>
        <strain evidence="10 11">DSM 21019</strain>
    </source>
</reference>
<dbReference type="NCBIfam" id="TIGR00229">
    <property type="entry name" value="sensory_box"/>
    <property type="match status" value="4"/>
</dbReference>
<evidence type="ECO:0000256" key="6">
    <source>
        <dbReference type="SAM" id="Coils"/>
    </source>
</evidence>
<dbReference type="Proteomes" id="UP000199534">
    <property type="component" value="Unassembled WGS sequence"/>
</dbReference>
<dbReference type="InterPro" id="IPR004358">
    <property type="entry name" value="Sig_transdc_His_kin-like_C"/>
</dbReference>
<dbReference type="SMART" id="SM00091">
    <property type="entry name" value="PAS"/>
    <property type="match status" value="4"/>
</dbReference>
<evidence type="ECO:0000256" key="1">
    <source>
        <dbReference type="ARBA" id="ARBA00000085"/>
    </source>
</evidence>
<keyword evidence="6" id="KW-0175">Coiled coil</keyword>
<dbReference type="Pfam" id="PF02518">
    <property type="entry name" value="HATPase_c"/>
    <property type="match status" value="1"/>
</dbReference>
<evidence type="ECO:0000313" key="10">
    <source>
        <dbReference type="EMBL" id="SFR31362.1"/>
    </source>
</evidence>
<dbReference type="Pfam" id="PF13426">
    <property type="entry name" value="PAS_9"/>
    <property type="match status" value="3"/>
</dbReference>
<evidence type="ECO:0000259" key="7">
    <source>
        <dbReference type="PROSITE" id="PS50109"/>
    </source>
</evidence>
<proteinExistence type="predicted"/>
<feature type="domain" description="PAC" evidence="9">
    <location>
        <begin position="253"/>
        <end position="305"/>
    </location>
</feature>
<feature type="domain" description="PAS" evidence="8">
    <location>
        <begin position="55"/>
        <end position="124"/>
    </location>
</feature>
<dbReference type="CDD" id="cd00082">
    <property type="entry name" value="HisKA"/>
    <property type="match status" value="1"/>
</dbReference>
<dbReference type="GO" id="GO:0006355">
    <property type="term" value="P:regulation of DNA-templated transcription"/>
    <property type="evidence" value="ECO:0007669"/>
    <property type="project" value="InterPro"/>
</dbReference>
<name>A0A1I6FN38_9FLAO</name>
<dbReference type="PROSITE" id="PS50109">
    <property type="entry name" value="HIS_KIN"/>
    <property type="match status" value="1"/>
</dbReference>
<comment type="catalytic activity">
    <reaction evidence="1">
        <text>ATP + protein L-histidine = ADP + protein N-phospho-L-histidine.</text>
        <dbReference type="EC" id="2.7.13.3"/>
    </reaction>
</comment>
<feature type="domain" description="PAC" evidence="9">
    <location>
        <begin position="127"/>
        <end position="179"/>
    </location>
</feature>
<dbReference type="PANTHER" id="PTHR43304:SF1">
    <property type="entry name" value="PAC DOMAIN-CONTAINING PROTEIN"/>
    <property type="match status" value="1"/>
</dbReference>
<dbReference type="Gene3D" id="3.30.565.10">
    <property type="entry name" value="Histidine kinase-like ATPase, C-terminal domain"/>
    <property type="match status" value="1"/>
</dbReference>
<dbReference type="InterPro" id="IPR000700">
    <property type="entry name" value="PAS-assoc_C"/>
</dbReference>
<dbReference type="InterPro" id="IPR036097">
    <property type="entry name" value="HisK_dim/P_sf"/>
</dbReference>
<dbReference type="RefSeq" id="WP_092979947.1">
    <property type="nucleotide sequence ID" value="NZ_FOYQ01000001.1"/>
</dbReference>
<dbReference type="OrthoDB" id="9781208at2"/>
<dbReference type="InterPro" id="IPR036890">
    <property type="entry name" value="HATPase_C_sf"/>
</dbReference>
<dbReference type="PRINTS" id="PR00344">
    <property type="entry name" value="BCTRLSENSOR"/>
</dbReference>
<evidence type="ECO:0000259" key="9">
    <source>
        <dbReference type="PROSITE" id="PS50113"/>
    </source>
</evidence>
<keyword evidence="11" id="KW-1185">Reference proteome</keyword>
<feature type="domain" description="PAS" evidence="8">
    <location>
        <begin position="306"/>
        <end position="344"/>
    </location>
</feature>
<evidence type="ECO:0000259" key="8">
    <source>
        <dbReference type="PROSITE" id="PS50112"/>
    </source>
</evidence>
<protein>
    <recommendedName>
        <fullName evidence="2">histidine kinase</fullName>
        <ecNumber evidence="2">2.7.13.3</ecNumber>
    </recommendedName>
</protein>
<feature type="domain" description="PAC" evidence="9">
    <location>
        <begin position="507"/>
        <end position="559"/>
    </location>
</feature>
<sequence length="787" mass="89685">MPKTELEILQRALERQKKARLQAEKILEEKSKELYDTTQHLKRANARLNNLLDEQSEDVDTAFLSVIDPYVVMDLNFDVIRTNESAKEFLGFDYTRESLNLGNLVHPDFLQYTRESMQTLLEVGILKNYRAKIYTKNGALKFVQINASLIHNNEGKPIAAQGIIRDITQEMEIEALLSEQRKQLDIIVENSPLGIVLAVGDRIIKCNATMQQMLGYSNEELKELTIGQISAYTDSKKSLKLVEKLNKGELDHFAIQKSYKRKDGSAFMAKTSVSSVRNIDGSVDYQVAMVEDITKEIEAKDKLLASENRLATLIKNLEMAVLLEDEHGKIALINSKFCEMFGMEAVPEELMGQKGADAIEQAKKFVGDPKAFDKRAADILKKRNTVLSDELEMTDGRILERDFIPIVSEGVYRGHLWTYSDVTLRRNFRRNLQAEKDKYSSIIANMNLGLIEVDNEDKIQMVNQSFCAMSGFEEAELLGKTARDVLSVQEKDLVLEKNAQRLENTSDSYELRVLNKSGETRHWLISGAPRYNEANQVIGSIGIHLDITDHKKLELQKESLLKELQVSNKELQEYAHVVSHDLKSPLRSISALASWLKEDYESVLDDNGINQLQMMQEKIEGMDNLISGILKYSSIDRRSDKETEVDLNQVVEEIREIIFIPEHVRVVIMDTLPTVCAEKTKMHQLFQNLLSNAVMHIENEEGLVKIFSEETPTHWQFSISDNGVGIPQEYHEKIFKIFQSLGTKERSTGIGLSIVKKIVDLYEGKIWLQSEVGKGTTFHFTLKKDRK</sequence>
<dbReference type="InterPro" id="IPR035965">
    <property type="entry name" value="PAS-like_dom_sf"/>
</dbReference>
<evidence type="ECO:0000256" key="5">
    <source>
        <dbReference type="ARBA" id="ARBA00022777"/>
    </source>
</evidence>
<dbReference type="PROSITE" id="PS50112">
    <property type="entry name" value="PAS"/>
    <property type="match status" value="3"/>
</dbReference>
<dbReference type="InterPro" id="IPR052162">
    <property type="entry name" value="Sensor_kinase/Photoreceptor"/>
</dbReference>
<dbReference type="InterPro" id="IPR001610">
    <property type="entry name" value="PAC"/>
</dbReference>
<keyword evidence="5" id="KW-0418">Kinase</keyword>
<feature type="coiled-coil region" evidence="6">
    <location>
        <begin position="6"/>
        <end position="58"/>
    </location>
</feature>
<gene>
    <name evidence="10" type="ORF">SAMN04490243_0188</name>
</gene>
<dbReference type="AlphaFoldDB" id="A0A1I6FN38"/>
<dbReference type="SMART" id="SM00086">
    <property type="entry name" value="PAC"/>
    <property type="match status" value="3"/>
</dbReference>
<organism evidence="10 11">
    <name type="scientific">Robiginitalea myxolifaciens</name>
    <dbReference type="NCBI Taxonomy" id="400055"/>
    <lineage>
        <taxon>Bacteria</taxon>
        <taxon>Pseudomonadati</taxon>
        <taxon>Bacteroidota</taxon>
        <taxon>Flavobacteriia</taxon>
        <taxon>Flavobacteriales</taxon>
        <taxon>Flavobacteriaceae</taxon>
        <taxon>Robiginitalea</taxon>
    </lineage>
</organism>
<dbReference type="SUPFAM" id="SSF55785">
    <property type="entry name" value="PYP-like sensor domain (PAS domain)"/>
    <property type="match status" value="4"/>
</dbReference>
<dbReference type="SUPFAM" id="SSF47384">
    <property type="entry name" value="Homodimeric domain of signal transducing histidine kinase"/>
    <property type="match status" value="1"/>
</dbReference>
<dbReference type="Pfam" id="PF00989">
    <property type="entry name" value="PAS"/>
    <property type="match status" value="1"/>
</dbReference>
<keyword evidence="3" id="KW-0597">Phosphoprotein</keyword>
<feature type="domain" description="PAS" evidence="8">
    <location>
        <begin position="435"/>
        <end position="505"/>
    </location>
</feature>
<dbReference type="SMART" id="SM00387">
    <property type="entry name" value="HATPase_c"/>
    <property type="match status" value="1"/>
</dbReference>
<accession>A0A1I6FN38</accession>
<dbReference type="InterPro" id="IPR003661">
    <property type="entry name" value="HisK_dim/P_dom"/>
</dbReference>